<protein>
    <submittedName>
        <fullName evidence="2">Uncharacterized protein</fullName>
    </submittedName>
</protein>
<evidence type="ECO:0000256" key="1">
    <source>
        <dbReference type="SAM" id="SignalP"/>
    </source>
</evidence>
<evidence type="ECO:0000313" key="3">
    <source>
        <dbReference type="Proteomes" id="UP001162162"/>
    </source>
</evidence>
<comment type="caution">
    <text evidence="2">The sequence shown here is derived from an EMBL/GenBank/DDBJ whole genome shotgun (WGS) entry which is preliminary data.</text>
</comment>
<sequence>MCPKTNKLFCFICLVMGGNQSAWTQEGMMIFVAFMSCMTNLTFTNPYHQYETNSPLHPVGIRVRFLCTLCDAMLCHARAMLVKQTYEYLPKCSDSVLYRAMRRNASSAECERSAGEFRFIYSNETNFELAVGSLRKVVELYRALLNLRFLTNVSIKRTGQSNIPKFVPTNWKHPSERRKWNRLKVRTEEKVEMVRQVITDNPRTSNLSQLKT</sequence>
<gene>
    <name evidence="2" type="ORF">NQ318_016435</name>
</gene>
<name>A0AAV8Z6B2_9CUCU</name>
<evidence type="ECO:0000313" key="2">
    <source>
        <dbReference type="EMBL" id="KAJ8958708.1"/>
    </source>
</evidence>
<feature type="chain" id="PRO_5043944999" evidence="1">
    <location>
        <begin position="25"/>
        <end position="212"/>
    </location>
</feature>
<dbReference type="AlphaFoldDB" id="A0AAV8Z6B2"/>
<dbReference type="EMBL" id="JAPWTK010000016">
    <property type="protein sequence ID" value="KAJ8958708.1"/>
    <property type="molecule type" value="Genomic_DNA"/>
</dbReference>
<dbReference type="Proteomes" id="UP001162162">
    <property type="component" value="Unassembled WGS sequence"/>
</dbReference>
<keyword evidence="3" id="KW-1185">Reference proteome</keyword>
<feature type="signal peptide" evidence="1">
    <location>
        <begin position="1"/>
        <end position="24"/>
    </location>
</feature>
<reference evidence="2" key="1">
    <citation type="journal article" date="2023" name="Insect Mol. Biol.">
        <title>Genome sequencing provides insights into the evolution of gene families encoding plant cell wall-degrading enzymes in longhorned beetles.</title>
        <authorList>
            <person name="Shin N.R."/>
            <person name="Okamura Y."/>
            <person name="Kirsch R."/>
            <person name="Pauchet Y."/>
        </authorList>
    </citation>
    <scope>NUCLEOTIDE SEQUENCE</scope>
    <source>
        <strain evidence="2">AMC_N1</strain>
    </source>
</reference>
<proteinExistence type="predicted"/>
<accession>A0AAV8Z6B2</accession>
<organism evidence="2 3">
    <name type="scientific">Aromia moschata</name>
    <dbReference type="NCBI Taxonomy" id="1265417"/>
    <lineage>
        <taxon>Eukaryota</taxon>
        <taxon>Metazoa</taxon>
        <taxon>Ecdysozoa</taxon>
        <taxon>Arthropoda</taxon>
        <taxon>Hexapoda</taxon>
        <taxon>Insecta</taxon>
        <taxon>Pterygota</taxon>
        <taxon>Neoptera</taxon>
        <taxon>Endopterygota</taxon>
        <taxon>Coleoptera</taxon>
        <taxon>Polyphaga</taxon>
        <taxon>Cucujiformia</taxon>
        <taxon>Chrysomeloidea</taxon>
        <taxon>Cerambycidae</taxon>
        <taxon>Cerambycinae</taxon>
        <taxon>Callichromatini</taxon>
        <taxon>Aromia</taxon>
    </lineage>
</organism>
<keyword evidence="1" id="KW-0732">Signal</keyword>